<gene>
    <name evidence="2" type="ORF">Voc01_062030</name>
</gene>
<dbReference type="Proteomes" id="UP000635606">
    <property type="component" value="Unassembled WGS sequence"/>
</dbReference>
<dbReference type="AlphaFoldDB" id="A0A8J4A1R1"/>
<dbReference type="Gene3D" id="2.60.120.200">
    <property type="match status" value="1"/>
</dbReference>
<dbReference type="PANTHER" id="PTHR37305">
    <property type="entry name" value="INTEGRAL MEMBRANE PROTEIN-RELATED"/>
    <property type="match status" value="1"/>
</dbReference>
<evidence type="ECO:0000256" key="1">
    <source>
        <dbReference type="SAM" id="Phobius"/>
    </source>
</evidence>
<protein>
    <recommendedName>
        <fullName evidence="4">DUF1349 domain-containing protein</fullName>
    </recommendedName>
</protein>
<feature type="transmembrane region" description="Helical" evidence="1">
    <location>
        <begin position="449"/>
        <end position="470"/>
    </location>
</feature>
<sequence>MRLLHAEWTRFRTVPGWVRGTAVAALLVAVFPVTGLGGGPAPDRKPVPAGPDGGPVVDAFRFVHRPLAGDGRITVAVTSLVSAGDVPWARAGLIVRAGTQPGSRYAAVMVTAAHGVRMQHDHVHDRAGSPARARWLRLTRSGDTVTGEASTDATAWTRIGTVTLPGLPRTVEAGLFVACPQRTRGLGTAPDAATATFDGPDLDGGWPDGPWADDQVGADTATFSGYPRGATGGATPTETGFTVTGAGDLAPATRADLPLGIAASDLLLGTFPASIVVVVVATLMVTGEYRYGLIRTTLAAGPRRGRVLVARALVAGAVTFVTNLGAVAVALPVWLRVVRGLGAYVFPTPPGVLLRAGVGTAAVLAVMAVFAVGVAAVVRRGAVAVTVVVGTLVLPYLLALTPFTPPAVAQWTTRVTPTAALAVQQTLTRYPHVDGVYTPAYGYYPLPPWAGFAVLCACAAATLALAVVLFSRRDGTPRSA</sequence>
<feature type="transmembrane region" description="Helical" evidence="1">
    <location>
        <begin position="266"/>
        <end position="287"/>
    </location>
</feature>
<name>A0A8J4A1R1_9ACTN</name>
<evidence type="ECO:0000313" key="2">
    <source>
        <dbReference type="EMBL" id="GIJ71286.1"/>
    </source>
</evidence>
<feature type="transmembrane region" description="Helical" evidence="1">
    <location>
        <begin position="382"/>
        <end position="403"/>
    </location>
</feature>
<evidence type="ECO:0000313" key="3">
    <source>
        <dbReference type="Proteomes" id="UP000635606"/>
    </source>
</evidence>
<organism evidence="2 3">
    <name type="scientific">Virgisporangium ochraceum</name>
    <dbReference type="NCBI Taxonomy" id="65505"/>
    <lineage>
        <taxon>Bacteria</taxon>
        <taxon>Bacillati</taxon>
        <taxon>Actinomycetota</taxon>
        <taxon>Actinomycetes</taxon>
        <taxon>Micromonosporales</taxon>
        <taxon>Micromonosporaceae</taxon>
        <taxon>Virgisporangium</taxon>
    </lineage>
</organism>
<dbReference type="EMBL" id="BOPH01000088">
    <property type="protein sequence ID" value="GIJ71286.1"/>
    <property type="molecule type" value="Genomic_DNA"/>
</dbReference>
<feature type="transmembrane region" description="Helical" evidence="1">
    <location>
        <begin position="354"/>
        <end position="375"/>
    </location>
</feature>
<dbReference type="RefSeq" id="WP_203931171.1">
    <property type="nucleotide sequence ID" value="NZ_BOPH01000088.1"/>
</dbReference>
<keyword evidence="1" id="KW-1133">Transmembrane helix</keyword>
<feature type="transmembrane region" description="Helical" evidence="1">
    <location>
        <begin position="308"/>
        <end position="334"/>
    </location>
</feature>
<keyword evidence="1" id="KW-0812">Transmembrane</keyword>
<dbReference type="PANTHER" id="PTHR37305:SF1">
    <property type="entry name" value="MEMBRANE PROTEIN"/>
    <property type="match status" value="1"/>
</dbReference>
<evidence type="ECO:0008006" key="4">
    <source>
        <dbReference type="Google" id="ProtNLM"/>
    </source>
</evidence>
<keyword evidence="1" id="KW-0472">Membrane</keyword>
<reference evidence="2" key="1">
    <citation type="submission" date="2021-01" db="EMBL/GenBank/DDBJ databases">
        <title>Whole genome shotgun sequence of Virgisporangium ochraceum NBRC 16418.</title>
        <authorList>
            <person name="Komaki H."/>
            <person name="Tamura T."/>
        </authorList>
    </citation>
    <scope>NUCLEOTIDE SEQUENCE</scope>
    <source>
        <strain evidence="2">NBRC 16418</strain>
    </source>
</reference>
<keyword evidence="3" id="KW-1185">Reference proteome</keyword>
<proteinExistence type="predicted"/>
<accession>A0A8J4A1R1</accession>
<comment type="caution">
    <text evidence="2">The sequence shown here is derived from an EMBL/GenBank/DDBJ whole genome shotgun (WGS) entry which is preliminary data.</text>
</comment>